<dbReference type="InterPro" id="IPR028989">
    <property type="entry name" value="RimP_N"/>
</dbReference>
<dbReference type="InterPro" id="IPR035956">
    <property type="entry name" value="RimP_N_sf"/>
</dbReference>
<dbReference type="Pfam" id="PF17384">
    <property type="entry name" value="DUF150_C"/>
    <property type="match status" value="1"/>
</dbReference>
<evidence type="ECO:0000313" key="7">
    <source>
        <dbReference type="Proteomes" id="UP001434737"/>
    </source>
</evidence>
<evidence type="ECO:0000256" key="2">
    <source>
        <dbReference type="ARBA" id="ARBA00022517"/>
    </source>
</evidence>
<keyword evidence="1 3" id="KW-0963">Cytoplasm</keyword>
<keyword evidence="2 3" id="KW-0690">Ribosome biogenesis</keyword>
<feature type="domain" description="Ribosome maturation factor RimP N-terminal" evidence="4">
    <location>
        <begin position="10"/>
        <end position="92"/>
    </location>
</feature>
<evidence type="ECO:0000259" key="5">
    <source>
        <dbReference type="Pfam" id="PF17384"/>
    </source>
</evidence>
<sequence>MLSLHTQDKIAKLAANLGLYIYDIDMLKEDNRPILRISITRKAPMQMPKSPNESAITLQDCQTLSELISPLLDVEESNLDSYYLEVSSPGLERTLKTFTHYTYSLGEYVSVKLGDKSIIEGILLNVNEEGIDIQSHQNPIHLPFADIKKAKVIFAL</sequence>
<dbReference type="InterPro" id="IPR036847">
    <property type="entry name" value="RimP_C_sf"/>
</dbReference>
<dbReference type="InterPro" id="IPR003728">
    <property type="entry name" value="Ribosome_maturation_RimP"/>
</dbReference>
<dbReference type="HAMAP" id="MF_01077">
    <property type="entry name" value="RimP"/>
    <property type="match status" value="1"/>
</dbReference>
<dbReference type="SUPFAM" id="SSF74942">
    <property type="entry name" value="YhbC-like, C-terminal domain"/>
    <property type="match status" value="1"/>
</dbReference>
<dbReference type="PANTHER" id="PTHR33867:SF1">
    <property type="entry name" value="RIBOSOME MATURATION FACTOR RIMP"/>
    <property type="match status" value="1"/>
</dbReference>
<proteinExistence type="inferred from homology"/>
<evidence type="ECO:0000259" key="4">
    <source>
        <dbReference type="Pfam" id="PF02576"/>
    </source>
</evidence>
<gene>
    <name evidence="3 6" type="primary">rimP</name>
    <name evidence="6" type="ORF">V3I05_03710</name>
</gene>
<dbReference type="CDD" id="cd01734">
    <property type="entry name" value="YlxS_C"/>
    <property type="match status" value="1"/>
</dbReference>
<dbReference type="EMBL" id="CP145316">
    <property type="protein sequence ID" value="XAM18800.1"/>
    <property type="molecule type" value="Genomic_DNA"/>
</dbReference>
<accession>A0ABZ3F8V1</accession>
<keyword evidence="7" id="KW-1185">Reference proteome</keyword>
<feature type="domain" description="Ribosome maturation factor RimP C-terminal" evidence="5">
    <location>
        <begin position="95"/>
        <end position="154"/>
    </location>
</feature>
<evidence type="ECO:0000256" key="3">
    <source>
        <dbReference type="HAMAP-Rule" id="MF_01077"/>
    </source>
</evidence>
<evidence type="ECO:0000256" key="1">
    <source>
        <dbReference type="ARBA" id="ARBA00022490"/>
    </source>
</evidence>
<comment type="similarity">
    <text evidence="3">Belongs to the RimP family.</text>
</comment>
<dbReference type="InterPro" id="IPR028998">
    <property type="entry name" value="RimP_C"/>
</dbReference>
<reference evidence="6 7" key="1">
    <citation type="submission" date="2024-02" db="EMBL/GenBank/DDBJ databases">
        <title>Genome and pathogenicity analysis of Helicobacter mastomyrinus isolated from mice.</title>
        <authorList>
            <person name="Zhu L."/>
        </authorList>
    </citation>
    <scope>NUCLEOTIDE SEQUENCE [LARGE SCALE GENOMIC DNA]</scope>
    <source>
        <strain evidence="6 7">Hm-17</strain>
    </source>
</reference>
<dbReference type="Proteomes" id="UP001434737">
    <property type="component" value="Chromosome"/>
</dbReference>
<dbReference type="Pfam" id="PF02576">
    <property type="entry name" value="RimP_N"/>
    <property type="match status" value="1"/>
</dbReference>
<comment type="function">
    <text evidence="3">Required for maturation of 30S ribosomal subunits.</text>
</comment>
<dbReference type="Gene3D" id="3.30.300.70">
    <property type="entry name" value="RimP-like superfamily, N-terminal"/>
    <property type="match status" value="1"/>
</dbReference>
<evidence type="ECO:0000313" key="6">
    <source>
        <dbReference type="EMBL" id="XAM18800.1"/>
    </source>
</evidence>
<comment type="subcellular location">
    <subcellularLocation>
        <location evidence="3">Cytoplasm</location>
    </subcellularLocation>
</comment>
<protein>
    <recommendedName>
        <fullName evidence="3">Ribosome maturation factor RimP</fullName>
    </recommendedName>
</protein>
<dbReference type="SUPFAM" id="SSF75420">
    <property type="entry name" value="YhbC-like, N-terminal domain"/>
    <property type="match status" value="1"/>
</dbReference>
<organism evidence="6 7">
    <name type="scientific">Helicobacter mastomyrinus</name>
    <dbReference type="NCBI Taxonomy" id="287948"/>
    <lineage>
        <taxon>Bacteria</taxon>
        <taxon>Pseudomonadati</taxon>
        <taxon>Campylobacterota</taxon>
        <taxon>Epsilonproteobacteria</taxon>
        <taxon>Campylobacterales</taxon>
        <taxon>Helicobacteraceae</taxon>
        <taxon>Helicobacter</taxon>
    </lineage>
</organism>
<dbReference type="PANTHER" id="PTHR33867">
    <property type="entry name" value="RIBOSOME MATURATION FACTOR RIMP"/>
    <property type="match status" value="1"/>
</dbReference>
<name>A0ABZ3F8V1_9HELI</name>
<dbReference type="RefSeq" id="WP_295700889.1">
    <property type="nucleotide sequence ID" value="NZ_CP145316.1"/>
</dbReference>